<sequence>AAANKRVSNILAKNPADLPAQINTDLLVESQEQELYKLVAAKQTELAPVFAQRQYSQALAALATLREAVDAFFDSVMVMAEDEQTKLNRLLLLSQLRALFLQVADISVLQK</sequence>
<dbReference type="EMBL" id="ARZY01000033">
    <property type="protein sequence ID" value="EWH08911.1"/>
    <property type="molecule type" value="Genomic_DNA"/>
</dbReference>
<comment type="caution">
    <text evidence="15">The sequence shown here is derived from an EMBL/GenBank/DDBJ whole genome shotgun (WGS) entry which is preliminary data.</text>
</comment>
<dbReference type="Proteomes" id="UP000019276">
    <property type="component" value="Unassembled WGS sequence"/>
</dbReference>
<evidence type="ECO:0000256" key="12">
    <source>
        <dbReference type="ARBA" id="ARBA00031650"/>
    </source>
</evidence>
<evidence type="ECO:0000256" key="6">
    <source>
        <dbReference type="ARBA" id="ARBA00022490"/>
    </source>
</evidence>
<feature type="domain" description="DALR anticodon binding" evidence="14">
    <location>
        <begin position="6"/>
        <end position="109"/>
    </location>
</feature>
<evidence type="ECO:0000256" key="1">
    <source>
        <dbReference type="ARBA" id="ARBA00004496"/>
    </source>
</evidence>
<protein>
    <recommendedName>
        <fullName evidence="5">Glycine--tRNA ligase beta subunit</fullName>
        <ecNumber evidence="4">6.1.1.14</ecNumber>
    </recommendedName>
    <alternativeName>
        <fullName evidence="12">Glycyl-tRNA synthetase beta subunit</fullName>
    </alternativeName>
</protein>
<comment type="subcellular location">
    <subcellularLocation>
        <location evidence="1">Cytoplasm</location>
    </subcellularLocation>
</comment>
<organism evidence="15 16">
    <name type="scientific">Catenovulum agarivorans DS-2</name>
    <dbReference type="NCBI Taxonomy" id="1328313"/>
    <lineage>
        <taxon>Bacteria</taxon>
        <taxon>Pseudomonadati</taxon>
        <taxon>Pseudomonadota</taxon>
        <taxon>Gammaproteobacteria</taxon>
        <taxon>Alteromonadales</taxon>
        <taxon>Alteromonadaceae</taxon>
        <taxon>Catenovulum</taxon>
    </lineage>
</organism>
<evidence type="ECO:0000256" key="7">
    <source>
        <dbReference type="ARBA" id="ARBA00022598"/>
    </source>
</evidence>
<reference evidence="15 16" key="1">
    <citation type="journal article" date="2014" name="Genome Announc.">
        <title>Draft Genome Sequence of the Agar-Degrading Bacterium Catenovulum sp. Strain DS-2, Isolated from Intestines of Haliotis diversicolor.</title>
        <authorList>
            <person name="Shan D."/>
            <person name="Li X."/>
            <person name="Gu Z."/>
            <person name="Wei G."/>
            <person name="Gao Z."/>
            <person name="Shao Z."/>
        </authorList>
    </citation>
    <scope>NUCLEOTIDE SEQUENCE [LARGE SCALE GENOMIC DNA]</scope>
    <source>
        <strain evidence="15 16">DS-2</strain>
    </source>
</reference>
<evidence type="ECO:0000256" key="4">
    <source>
        <dbReference type="ARBA" id="ARBA00012829"/>
    </source>
</evidence>
<dbReference type="GO" id="GO:0004814">
    <property type="term" value="F:arginine-tRNA ligase activity"/>
    <property type="evidence" value="ECO:0007669"/>
    <property type="project" value="InterPro"/>
</dbReference>
<keyword evidence="8" id="KW-0547">Nucleotide-binding</keyword>
<keyword evidence="6" id="KW-0963">Cytoplasm</keyword>
<evidence type="ECO:0000313" key="15">
    <source>
        <dbReference type="EMBL" id="EWH08911.1"/>
    </source>
</evidence>
<comment type="catalytic activity">
    <reaction evidence="13">
        <text>tRNA(Gly) + glycine + ATP = glycyl-tRNA(Gly) + AMP + diphosphate</text>
        <dbReference type="Rhea" id="RHEA:16013"/>
        <dbReference type="Rhea" id="RHEA-COMP:9664"/>
        <dbReference type="Rhea" id="RHEA-COMP:9683"/>
        <dbReference type="ChEBI" id="CHEBI:30616"/>
        <dbReference type="ChEBI" id="CHEBI:33019"/>
        <dbReference type="ChEBI" id="CHEBI:57305"/>
        <dbReference type="ChEBI" id="CHEBI:78442"/>
        <dbReference type="ChEBI" id="CHEBI:78522"/>
        <dbReference type="ChEBI" id="CHEBI:456215"/>
        <dbReference type="EC" id="6.1.1.14"/>
    </reaction>
</comment>
<feature type="non-terminal residue" evidence="15">
    <location>
        <position position="1"/>
    </location>
</feature>
<dbReference type="Gene3D" id="1.10.730.10">
    <property type="entry name" value="Isoleucyl-tRNA Synthetase, Domain 1"/>
    <property type="match status" value="1"/>
</dbReference>
<dbReference type="GO" id="GO:0005524">
    <property type="term" value="F:ATP binding"/>
    <property type="evidence" value="ECO:0007669"/>
    <property type="project" value="UniProtKB-KW"/>
</dbReference>
<dbReference type="InterPro" id="IPR006194">
    <property type="entry name" value="Gly-tRNA-synth_heterodimer"/>
</dbReference>
<dbReference type="PROSITE" id="PS50861">
    <property type="entry name" value="AA_TRNA_LIGASE_II_GLYAB"/>
    <property type="match status" value="1"/>
</dbReference>
<evidence type="ECO:0000259" key="14">
    <source>
        <dbReference type="SMART" id="SM00836"/>
    </source>
</evidence>
<dbReference type="eggNOG" id="COG0751">
    <property type="taxonomic scope" value="Bacteria"/>
</dbReference>
<dbReference type="PATRIC" id="fig|1328313.3.peg.3043"/>
<dbReference type="SMART" id="SM00836">
    <property type="entry name" value="DALR_1"/>
    <property type="match status" value="1"/>
</dbReference>
<proteinExistence type="inferred from homology"/>
<dbReference type="AlphaFoldDB" id="W7QA75"/>
<evidence type="ECO:0000256" key="3">
    <source>
        <dbReference type="ARBA" id="ARBA00011209"/>
    </source>
</evidence>
<dbReference type="Pfam" id="PF05746">
    <property type="entry name" value="DALR_1"/>
    <property type="match status" value="1"/>
</dbReference>
<dbReference type="RefSeq" id="WP_035015634.1">
    <property type="nucleotide sequence ID" value="NZ_ARZY01000033.1"/>
</dbReference>
<dbReference type="SUPFAM" id="SSF47323">
    <property type="entry name" value="Anticodon-binding domain of a subclass of class I aminoacyl-tRNA synthetases"/>
    <property type="match status" value="1"/>
</dbReference>
<dbReference type="GO" id="GO:0004820">
    <property type="term" value="F:glycine-tRNA ligase activity"/>
    <property type="evidence" value="ECO:0007669"/>
    <property type="project" value="UniProtKB-EC"/>
</dbReference>
<keyword evidence="10" id="KW-0648">Protein biosynthesis</keyword>
<keyword evidence="7 15" id="KW-0436">Ligase</keyword>
<name>W7QA75_9ALTE</name>
<dbReference type="GO" id="GO:0005829">
    <property type="term" value="C:cytosol"/>
    <property type="evidence" value="ECO:0007669"/>
    <property type="project" value="TreeGrafter"/>
</dbReference>
<evidence type="ECO:0000256" key="5">
    <source>
        <dbReference type="ARBA" id="ARBA00022032"/>
    </source>
</evidence>
<keyword evidence="16" id="KW-1185">Reference proteome</keyword>
<evidence type="ECO:0000313" key="16">
    <source>
        <dbReference type="Proteomes" id="UP000019276"/>
    </source>
</evidence>
<gene>
    <name evidence="15" type="primary">glyS</name>
    <name evidence="15" type="ORF">DS2_14919</name>
</gene>
<dbReference type="STRING" id="1328313.DS2_14919"/>
<accession>W7QA75</accession>
<evidence type="ECO:0000256" key="9">
    <source>
        <dbReference type="ARBA" id="ARBA00022840"/>
    </source>
</evidence>
<dbReference type="InterPro" id="IPR008909">
    <property type="entry name" value="DALR_anticod-bd"/>
</dbReference>
<dbReference type="InterPro" id="IPR009080">
    <property type="entry name" value="tRNAsynth_Ia_anticodon-bd"/>
</dbReference>
<dbReference type="GO" id="GO:0006426">
    <property type="term" value="P:glycyl-tRNA aminoacylation"/>
    <property type="evidence" value="ECO:0007669"/>
    <property type="project" value="InterPro"/>
</dbReference>
<dbReference type="EC" id="6.1.1.14" evidence="4"/>
<dbReference type="GO" id="GO:0006420">
    <property type="term" value="P:arginyl-tRNA aminoacylation"/>
    <property type="evidence" value="ECO:0007669"/>
    <property type="project" value="InterPro"/>
</dbReference>
<evidence type="ECO:0000256" key="8">
    <source>
        <dbReference type="ARBA" id="ARBA00022741"/>
    </source>
</evidence>
<evidence type="ECO:0000256" key="13">
    <source>
        <dbReference type="ARBA" id="ARBA00047937"/>
    </source>
</evidence>
<comment type="similarity">
    <text evidence="2">Belongs to the class-II aminoacyl-tRNA synthetase family.</text>
</comment>
<evidence type="ECO:0000256" key="2">
    <source>
        <dbReference type="ARBA" id="ARBA00008226"/>
    </source>
</evidence>
<dbReference type="PANTHER" id="PTHR30075">
    <property type="entry name" value="GLYCYL-TRNA SYNTHETASE"/>
    <property type="match status" value="1"/>
</dbReference>
<comment type="subunit">
    <text evidence="3">Tetramer of two alpha and two beta subunits.</text>
</comment>
<evidence type="ECO:0000256" key="10">
    <source>
        <dbReference type="ARBA" id="ARBA00022917"/>
    </source>
</evidence>
<keyword evidence="11" id="KW-0030">Aminoacyl-tRNA synthetase</keyword>
<dbReference type="PANTHER" id="PTHR30075:SF2">
    <property type="entry name" value="GLYCINE--TRNA LIGASE, CHLOROPLASTIC_MITOCHONDRIAL 2"/>
    <property type="match status" value="1"/>
</dbReference>
<evidence type="ECO:0000256" key="11">
    <source>
        <dbReference type="ARBA" id="ARBA00023146"/>
    </source>
</evidence>
<keyword evidence="9" id="KW-0067">ATP-binding</keyword>